<dbReference type="NCBIfam" id="TIGR02532">
    <property type="entry name" value="IV_pilin_GFxxxE"/>
    <property type="match status" value="1"/>
</dbReference>
<proteinExistence type="predicted"/>
<organism evidence="4 5">
    <name type="scientific">Mesobacillus maritimus</name>
    <dbReference type="NCBI Taxonomy" id="1643336"/>
    <lineage>
        <taxon>Bacteria</taxon>
        <taxon>Bacillati</taxon>
        <taxon>Bacillota</taxon>
        <taxon>Bacilli</taxon>
        <taxon>Bacillales</taxon>
        <taxon>Bacillaceae</taxon>
        <taxon>Mesobacillus</taxon>
    </lineage>
</organism>
<sequence>MKVLRNNNGVTLIEVLAALTILSIILVSLMNIFPQMGKMNKYNEDKVQAISLAKELLIEWQENSEMITYISNPDTTLLLSLDPPQLADGYYVFNTTKNDFKATINIKEVASKISKLHNAHLIVVRLLNDNDKVVTETYGYILVPKAG</sequence>
<gene>
    <name evidence="4" type="ORF">H0185_20295</name>
</gene>
<dbReference type="InterPro" id="IPR012902">
    <property type="entry name" value="N_methyl_site"/>
</dbReference>
<keyword evidence="3" id="KW-0812">Transmembrane</keyword>
<keyword evidence="3" id="KW-1133">Transmembrane helix</keyword>
<comment type="subcellular location">
    <subcellularLocation>
        <location evidence="1">Cell surface</location>
    </subcellularLocation>
</comment>
<keyword evidence="3" id="KW-0472">Membrane</keyword>
<dbReference type="Proteomes" id="UP000769780">
    <property type="component" value="Unassembled WGS sequence"/>
</dbReference>
<feature type="transmembrane region" description="Helical" evidence="3">
    <location>
        <begin position="12"/>
        <end position="33"/>
    </location>
</feature>
<dbReference type="EMBL" id="JACWFH010000031">
    <property type="protein sequence ID" value="MBY0099113.1"/>
    <property type="molecule type" value="Genomic_DNA"/>
</dbReference>
<evidence type="ECO:0000256" key="1">
    <source>
        <dbReference type="ARBA" id="ARBA00004241"/>
    </source>
</evidence>
<keyword evidence="2" id="KW-0178">Competence</keyword>
<evidence type="ECO:0000256" key="3">
    <source>
        <dbReference type="SAM" id="Phobius"/>
    </source>
</evidence>
<accession>A0ABS7KA59</accession>
<reference evidence="4 5" key="1">
    <citation type="submission" date="2020-07" db="EMBL/GenBank/DDBJ databases">
        <title>Fungal Genomes of the International Space Station.</title>
        <authorList>
            <person name="Seuylemezian A."/>
            <person name="Singh N.K."/>
            <person name="Wood J."/>
            <person name="Venkateswaran K."/>
        </authorList>
    </citation>
    <scope>NUCLEOTIDE SEQUENCE [LARGE SCALE GENOMIC DNA]</scope>
    <source>
        <strain evidence="4 5">PL-B2</strain>
    </source>
</reference>
<evidence type="ECO:0000313" key="4">
    <source>
        <dbReference type="EMBL" id="MBY0099113.1"/>
    </source>
</evidence>
<name>A0ABS7KA59_9BACI</name>
<evidence type="ECO:0000256" key="2">
    <source>
        <dbReference type="ARBA" id="ARBA00023287"/>
    </source>
</evidence>
<comment type="caution">
    <text evidence="4">The sequence shown here is derived from an EMBL/GenBank/DDBJ whole genome shotgun (WGS) entry which is preliminary data.</text>
</comment>
<evidence type="ECO:0000313" key="5">
    <source>
        <dbReference type="Proteomes" id="UP000769780"/>
    </source>
</evidence>
<dbReference type="RefSeq" id="WP_221875322.1">
    <property type="nucleotide sequence ID" value="NZ_JACWFH010000031.1"/>
</dbReference>
<protein>
    <submittedName>
        <fullName evidence="4">Prepilin-type N-terminal cleavage/methylation domain-containing protein</fullName>
    </submittedName>
</protein>
<dbReference type="Pfam" id="PF07963">
    <property type="entry name" value="N_methyl"/>
    <property type="match status" value="1"/>
</dbReference>
<keyword evidence="5" id="KW-1185">Reference proteome</keyword>